<dbReference type="GO" id="GO:0005737">
    <property type="term" value="C:cytoplasm"/>
    <property type="evidence" value="ECO:0007669"/>
    <property type="project" value="TreeGrafter"/>
</dbReference>
<keyword evidence="4" id="KW-0159">Chromosome partition</keyword>
<accession>A0A4U7BB70</accession>
<organism evidence="7 8">
    <name type="scientific">Elsinoe australis</name>
    <dbReference type="NCBI Taxonomy" id="40998"/>
    <lineage>
        <taxon>Eukaryota</taxon>
        <taxon>Fungi</taxon>
        <taxon>Dikarya</taxon>
        <taxon>Ascomycota</taxon>
        <taxon>Pezizomycotina</taxon>
        <taxon>Dothideomycetes</taxon>
        <taxon>Dothideomycetidae</taxon>
        <taxon>Myriangiales</taxon>
        <taxon>Elsinoaceae</taxon>
        <taxon>Elsinoe</taxon>
    </lineage>
</organism>
<comment type="caution">
    <text evidence="7">The sequence shown here is derived from an EMBL/GenBank/DDBJ whole genome shotgun (WGS) entry which is preliminary data.</text>
</comment>
<dbReference type="PROSITE" id="PS51700">
    <property type="entry name" value="SEPARIN"/>
    <property type="match status" value="1"/>
</dbReference>
<dbReference type="PANTHER" id="PTHR12792">
    <property type="entry name" value="EXTRA SPINDLE POLES 1-RELATED"/>
    <property type="match status" value="1"/>
</dbReference>
<feature type="compositionally biased region" description="Low complexity" evidence="5">
    <location>
        <begin position="1197"/>
        <end position="1208"/>
    </location>
</feature>
<dbReference type="GO" id="GO:0051307">
    <property type="term" value="P:meiotic chromosome separation"/>
    <property type="evidence" value="ECO:0007669"/>
    <property type="project" value="TreeGrafter"/>
</dbReference>
<feature type="compositionally biased region" description="Acidic residues" evidence="5">
    <location>
        <begin position="1976"/>
        <end position="1985"/>
    </location>
</feature>
<feature type="region of interest" description="Disordered" evidence="5">
    <location>
        <begin position="33"/>
        <end position="67"/>
    </location>
</feature>
<evidence type="ECO:0000256" key="4">
    <source>
        <dbReference type="ARBA" id="ARBA00022829"/>
    </source>
</evidence>
<evidence type="ECO:0000256" key="5">
    <source>
        <dbReference type="SAM" id="MobiDB-lite"/>
    </source>
</evidence>
<evidence type="ECO:0000313" key="8">
    <source>
        <dbReference type="Proteomes" id="UP000308133"/>
    </source>
</evidence>
<feature type="domain" description="Peptidase C50" evidence="6">
    <location>
        <begin position="1752"/>
        <end position="1851"/>
    </location>
</feature>
<dbReference type="EMBL" id="PTQR01000004">
    <property type="protein sequence ID" value="TKX27325.1"/>
    <property type="molecule type" value="Genomic_DNA"/>
</dbReference>
<feature type="region of interest" description="Disordered" evidence="5">
    <location>
        <begin position="1923"/>
        <end position="1987"/>
    </location>
</feature>
<keyword evidence="3" id="KW-0378">Hydrolase</keyword>
<feature type="compositionally biased region" description="Low complexity" evidence="5">
    <location>
        <begin position="1242"/>
        <end position="1257"/>
    </location>
</feature>
<sequence>MANNEVEQLRASLATPDGYSQSTVTQLERLLDLTPGGKENTPPNVNATKSKARQTSRTAKTLSERSTKKVASNASKTVLVSKQQQSVATDVVNKTLKILTEAARAQKDNPESNVITEKKPTKAATLPGQSSLAAVAACSRAAFACLRRARDADSANAGTQIEQGMVALIGKLILLGLDTHATKELRCLRSSIVSQPNMKAKSHPPEALSLEQMLNVPLRDPNQSRLKLAVSYQSLVMRLLDKSASASTIDNVLIALHPETEGNPYSTLLSFRDVGSADEEFGRSLDMYIRLLLSLARSNDVRSRISPESTFRLEIYALYVKAGQKTLTSASAQSDESPSASLLDSVRRYLKRSKQPVLKQLELVSSLGRELLPALTSHNRELALVLASLAEAAGNFNEARQWTQQASSCEDGPGPTSDLDLMLLDIKAGTGELESNIKKLYMHLASLAEEISTSQSAIEQLPAIRKAMTRLVVSPGRQEDTDNRAWASKVILLCLRMWHDAHSSLRNGTRASLSNTDENGSLVESGILACNSCLGQGESLHQSIDLDSVKQAVQQIQSMSQGLEGSKGAKTMLALSNLQWKTYQKLRKVNALKGNADVEMLAASVNSLRDASLSSDDRDRGYYLSKLNAFFTANLERFRDLGSSVTADICSDLRTTVIEMFRHISRIGLLKNLYREAETIPLTGLLTKASEYDHVRSAVASAIQYAAETRHGSLEMVGKLLDDDELCTVLEAWLLTKKDYERSALRHDLKYCLTRLHGDSVNIGTMRRLVVYRQTLMCAMQIPGSEVSPFAKSASATEFDLSTEIKRQQDPPSWKHMHLSWQFVRAAFNRSESYKVFEDALKFWVRHVQEVDSGMENTASIDEVGNLVELLMIVYPYLKLRAWPDLQGLTLEVAERLAATTDSPDALQLVAVRALRVRHEASQGDLQLARSTFDSIRKHEQTLHGPLDVRLSVALSRLELSCAERNDSDIEGALALCAPLCQAKGLGRREKMSAYLSQAELGICLANYCFALGRCSVSSGILKSSLRLLRSIAAASRTAVAPGKDSVDEATQSLARLRLDSPGAEDTDKSISVDDDCPAPHLAHKILQCLILQSQNAMHLGLRKEVAHSLEQAERLGNQLGLTNVKHLVKTQALRYDIMCPNDVAVVAPEDGMPPETPTRPDHIMSTLHVAIGDWRVRFDDTSRALQDYQLAEDCLGSRSSSEGGPRSADSKDLPLKKPAARAKRPSPDVTKKVPRAKPANKKATAAQGQAKAVVKTSQPSGHEGSSRPKANQLQVQLLASIARQKGLALLQGGDIIAASHALESLHTAASHNADSLLAIACARLSLAQANQIIEADVSFGTLPESTLSLPSCGAIQSDVVDETLTDQDDDVDGISQAKQSARVAKLVKSKKPTDLPTTLARARSQLFSIMVSKFASIALNTVYQMTHLATTSAILLFDMLDLKAENGYIDTAAQFQSRYIDILPAHWTTVSISMNDDGTELWVSRYHAGQTPLVLRLPMTRKAEDHLNETESFTYAAARSELIDIIKCSDYSCHNPPDSSVKGGKSKWWEDREALDRRLHELLISMEDIWLGGFKSIFSLHARQPELLARFRKSFDAILDRHLPSRQGTKTKKPRPILHSHILDLFIGLDTSQEAEDKLDDDVMDLLFFAIDTLHWNGEPNAHDEIDFDAMAIEAIDAMRAYHSAAAFPSPEQQHHLILRLDKRLHLFPWESLPCLHSTPTTRVTSLLQLRHRILYMRRSAPSAERHVIPLASGTAILNPSRDLVRTEATLAPLLAPLTSEQGWTTHVQHKPSEEEFSGTLGQSNVLLYFGHGSGAQYIRERTVQRLEKCAEAVWLMGCSSGKVVEGGELESESLPLSYLLAGREGGTKTEPKEKKVQGGEEEGRQGMCMSVVATLWDVTDRDIDKFSVEVGRRWGLWGERREGKGKGKEKEETLAVPKTPARKGGKAPKTPGKTPGKAVPKTPRRNAKKKVVEEVDDGDEGAGGEDKVSLAAAVVKSREVCYLRYLNGAASVVYGIPTYLGD</sequence>
<dbReference type="Proteomes" id="UP000308133">
    <property type="component" value="Unassembled WGS sequence"/>
</dbReference>
<feature type="compositionally biased region" description="Low complexity" evidence="5">
    <location>
        <begin position="1949"/>
        <end position="1963"/>
    </location>
</feature>
<dbReference type="InterPro" id="IPR005314">
    <property type="entry name" value="Peptidase_C50"/>
</dbReference>
<evidence type="ECO:0000256" key="2">
    <source>
        <dbReference type="ARBA" id="ARBA00012489"/>
    </source>
</evidence>
<dbReference type="Pfam" id="PF03568">
    <property type="entry name" value="Separin_C"/>
    <property type="match status" value="1"/>
</dbReference>
<feature type="compositionally biased region" description="Basic and acidic residues" evidence="5">
    <location>
        <begin position="1867"/>
        <end position="1885"/>
    </location>
</feature>
<reference evidence="7 8" key="1">
    <citation type="submission" date="2018-02" db="EMBL/GenBank/DDBJ databases">
        <title>Draft genome sequences of Elsinoe sp., causing black scab on jojoba.</title>
        <authorList>
            <person name="Stodart B."/>
            <person name="Jeffress S."/>
            <person name="Ash G."/>
            <person name="Arun Chinnappa K."/>
        </authorList>
    </citation>
    <scope>NUCLEOTIDE SEQUENCE [LARGE SCALE GENOMIC DNA]</scope>
    <source>
        <strain evidence="7 8">Hillstone_2</strain>
    </source>
</reference>
<comment type="catalytic activity">
    <reaction evidence="1">
        <text>All bonds known to be hydrolyzed by this endopeptidase have arginine in P1 and an acidic residue in P4. P6 is often occupied by an acidic residue or by a hydroxy-amino-acid residue, the phosphorylation of which enhances cleavage.</text>
        <dbReference type="EC" id="3.4.22.49"/>
    </reaction>
</comment>
<dbReference type="PANTHER" id="PTHR12792:SF0">
    <property type="entry name" value="SEPARIN"/>
    <property type="match status" value="1"/>
</dbReference>
<evidence type="ECO:0000259" key="6">
    <source>
        <dbReference type="PROSITE" id="PS51700"/>
    </source>
</evidence>
<evidence type="ECO:0000256" key="3">
    <source>
        <dbReference type="ARBA" id="ARBA00022801"/>
    </source>
</evidence>
<dbReference type="GO" id="GO:0044732">
    <property type="term" value="C:mitotic spindle pole body"/>
    <property type="evidence" value="ECO:0007669"/>
    <property type="project" value="TreeGrafter"/>
</dbReference>
<feature type="compositionally biased region" description="Polar residues" evidence="5">
    <location>
        <begin position="41"/>
        <end position="61"/>
    </location>
</feature>
<feature type="region of interest" description="Disordered" evidence="5">
    <location>
        <begin position="1865"/>
        <end position="1885"/>
    </location>
</feature>
<gene>
    <name evidence="7" type="ORF">C1H76_0162</name>
</gene>
<dbReference type="GO" id="GO:0072686">
    <property type="term" value="C:mitotic spindle"/>
    <property type="evidence" value="ECO:0007669"/>
    <property type="project" value="TreeGrafter"/>
</dbReference>
<evidence type="ECO:0000256" key="1">
    <source>
        <dbReference type="ARBA" id="ARBA00000451"/>
    </source>
</evidence>
<feature type="region of interest" description="Disordered" evidence="5">
    <location>
        <begin position="1196"/>
        <end position="1271"/>
    </location>
</feature>
<dbReference type="GO" id="GO:0006508">
    <property type="term" value="P:proteolysis"/>
    <property type="evidence" value="ECO:0007669"/>
    <property type="project" value="InterPro"/>
</dbReference>
<dbReference type="EC" id="3.4.22.49" evidence="2"/>
<dbReference type="GO" id="GO:0005634">
    <property type="term" value="C:nucleus"/>
    <property type="evidence" value="ECO:0007669"/>
    <property type="project" value="InterPro"/>
</dbReference>
<dbReference type="InterPro" id="IPR030397">
    <property type="entry name" value="SEPARIN_core_dom"/>
</dbReference>
<protein>
    <recommendedName>
        <fullName evidence="2">separase</fullName>
        <ecNumber evidence="2">3.4.22.49</ecNumber>
    </recommendedName>
</protein>
<proteinExistence type="predicted"/>
<dbReference type="GO" id="GO:0004197">
    <property type="term" value="F:cysteine-type endopeptidase activity"/>
    <property type="evidence" value="ECO:0007669"/>
    <property type="project" value="InterPro"/>
</dbReference>
<feature type="compositionally biased region" description="Basic and acidic residues" evidence="5">
    <location>
        <begin position="1923"/>
        <end position="1935"/>
    </location>
</feature>
<evidence type="ECO:0000313" key="7">
    <source>
        <dbReference type="EMBL" id="TKX27325.1"/>
    </source>
</evidence>
<name>A0A4U7BB70_9PEZI</name>